<keyword evidence="1" id="KW-0833">Ubl conjugation pathway</keyword>
<dbReference type="Gene3D" id="3.80.10.10">
    <property type="entry name" value="Ribonuclease Inhibitor"/>
    <property type="match status" value="2"/>
</dbReference>
<dbReference type="AlphaFoldDB" id="A0A427Y7Y0"/>
<feature type="domain" description="DNA repair protein rhp7 treble clef" evidence="3">
    <location>
        <begin position="161"/>
        <end position="200"/>
    </location>
</feature>
<dbReference type="SUPFAM" id="SSF52047">
    <property type="entry name" value="RNI-like"/>
    <property type="match status" value="1"/>
</dbReference>
<dbReference type="Pfam" id="PF23550">
    <property type="entry name" value="zf_Tbcl_Rhp7"/>
    <property type="match status" value="1"/>
</dbReference>
<dbReference type="EMBL" id="RSCD01000017">
    <property type="protein sequence ID" value="RSH87191.1"/>
    <property type="molecule type" value="Genomic_DNA"/>
</dbReference>
<dbReference type="Proteomes" id="UP000279259">
    <property type="component" value="Unassembled WGS sequence"/>
</dbReference>
<keyword evidence="6" id="KW-1185">Reference proteome</keyword>
<dbReference type="PANTHER" id="PTHR13382">
    <property type="entry name" value="MITOCHONDRIAL ATP SYNTHASE COUPLING FACTOR B"/>
    <property type="match status" value="1"/>
</dbReference>
<evidence type="ECO:0000313" key="5">
    <source>
        <dbReference type="EMBL" id="RSH87191.1"/>
    </source>
</evidence>
<dbReference type="OrthoDB" id="421226at2759"/>
<dbReference type="GO" id="GO:0005737">
    <property type="term" value="C:cytoplasm"/>
    <property type="evidence" value="ECO:0007669"/>
    <property type="project" value="TreeGrafter"/>
</dbReference>
<dbReference type="InterPro" id="IPR006553">
    <property type="entry name" value="Leu-rich_rpt_Cys-con_subtyp"/>
</dbReference>
<accession>A0A427Y7Y0</accession>
<evidence type="ECO:0000256" key="2">
    <source>
        <dbReference type="SAM" id="MobiDB-lite"/>
    </source>
</evidence>
<dbReference type="STRING" id="1890683.A0A427Y7Y0"/>
<comment type="caution">
    <text evidence="5">The sequence shown here is derived from an EMBL/GenBank/DDBJ whole genome shotgun (WGS) entry which is preliminary data.</text>
</comment>
<gene>
    <name evidence="5" type="ORF">EHS25_003100</name>
</gene>
<feature type="domain" description="F-box/LRR-repeat protein 15-like leucin rich repeat" evidence="4">
    <location>
        <begin position="339"/>
        <end position="509"/>
    </location>
</feature>
<dbReference type="InterPro" id="IPR050648">
    <property type="entry name" value="F-box_LRR-repeat"/>
</dbReference>
<proteinExistence type="predicted"/>
<organism evidence="5 6">
    <name type="scientific">Saitozyma podzolica</name>
    <dbReference type="NCBI Taxonomy" id="1890683"/>
    <lineage>
        <taxon>Eukaryota</taxon>
        <taxon>Fungi</taxon>
        <taxon>Dikarya</taxon>
        <taxon>Basidiomycota</taxon>
        <taxon>Agaricomycotina</taxon>
        <taxon>Tremellomycetes</taxon>
        <taxon>Tremellales</taxon>
        <taxon>Trimorphomycetaceae</taxon>
        <taxon>Saitozyma</taxon>
    </lineage>
</organism>
<dbReference type="InterPro" id="IPR057207">
    <property type="entry name" value="FBXL15_LRR"/>
</dbReference>
<evidence type="ECO:0000259" key="3">
    <source>
        <dbReference type="Pfam" id="PF23550"/>
    </source>
</evidence>
<name>A0A427Y7Y0_9TREE</name>
<feature type="compositionally biased region" description="Low complexity" evidence="2">
    <location>
        <begin position="68"/>
        <end position="79"/>
    </location>
</feature>
<reference evidence="5 6" key="1">
    <citation type="submission" date="2018-11" db="EMBL/GenBank/DDBJ databases">
        <title>Genome sequence of Saitozyma podzolica DSM 27192.</title>
        <authorList>
            <person name="Aliyu H."/>
            <person name="Gorte O."/>
            <person name="Ochsenreither K."/>
        </authorList>
    </citation>
    <scope>NUCLEOTIDE SEQUENCE [LARGE SCALE GENOMIC DNA]</scope>
    <source>
        <strain evidence="5 6">DSM 27192</strain>
    </source>
</reference>
<feature type="region of interest" description="Disordered" evidence="2">
    <location>
        <begin position="27"/>
        <end position="154"/>
    </location>
</feature>
<evidence type="ECO:0000259" key="4">
    <source>
        <dbReference type="Pfam" id="PF25372"/>
    </source>
</evidence>
<sequence>MSRNRRSGGAVRGPASALTSFLAGLGVEPSAPLTWGDNSSIPAGDGANEEALAHDGPVINDDAALDPAGAVTARTVTAGPSQVGEGTPVDEDGSVGSRRKKIKDDYDSDSIDSPVPRKRGKRGASVDSDDLDAETSAGPSKSATPIPKKNRAVRPGPLKAIGEFMECGECANKFTVTTYTKEHPTTSGTWLCVKCCYALNIDPFAKPKKAAPQKKAVTKDARGKVIHYEERKGVTPLGDLCIHMIGKYIEDVDQLGDIGGINMDKVCKIISKSRRLTPETAPLFYSSERKDLMMYDCTLLGPPAYSALANLCPNLETLHLHLCGQLSTDAVAGWGTSLKHLKRLELFGPFLVRKEGWIKFFKAAGKRLQGLLVTQSPRIDLETVEALVKECPNLRELRLAEVGQLDADFAGPLSKLKKLTLLDLSSPSTSLADDAVISILSKVGKNLTSLNLSDNSELTDAILPEIAKHCTSLRKLYLRNLVELTDEGLGGFFASLKALGRPGLDTVDLEKGHDLGDASLAALVDHSGETLEKLSILGWKDVSADTVSELARCTALKELDLGWCRNVTDFTIKDVLDGCDQIRLLRVWGCNQLTDAVPRKKGVNIIGIETHSI</sequence>
<protein>
    <submittedName>
        <fullName evidence="5">Uncharacterized protein</fullName>
    </submittedName>
</protein>
<dbReference type="SMART" id="SM00367">
    <property type="entry name" value="LRR_CC"/>
    <property type="match status" value="7"/>
</dbReference>
<evidence type="ECO:0000313" key="6">
    <source>
        <dbReference type="Proteomes" id="UP000279259"/>
    </source>
</evidence>
<dbReference type="InterPro" id="IPR056451">
    <property type="entry name" value="Znf_Tbcl_Rhp7"/>
</dbReference>
<dbReference type="Pfam" id="PF25372">
    <property type="entry name" value="DUF7885"/>
    <property type="match status" value="1"/>
</dbReference>
<dbReference type="InterPro" id="IPR032675">
    <property type="entry name" value="LRR_dom_sf"/>
</dbReference>
<evidence type="ECO:0000256" key="1">
    <source>
        <dbReference type="ARBA" id="ARBA00022786"/>
    </source>
</evidence>